<accession>A0A251X6W8</accession>
<proteinExistence type="predicted"/>
<evidence type="ECO:0000313" key="2">
    <source>
        <dbReference type="Proteomes" id="UP000194798"/>
    </source>
</evidence>
<evidence type="ECO:0008006" key="3">
    <source>
        <dbReference type="Google" id="ProtNLM"/>
    </source>
</evidence>
<dbReference type="SUPFAM" id="SSF75011">
    <property type="entry name" value="3-carboxy-cis,cis-mucoante lactonizing enzyme"/>
    <property type="match status" value="1"/>
</dbReference>
<dbReference type="RefSeq" id="WP_176329833.1">
    <property type="nucleotide sequence ID" value="NZ_MSLT01000013.1"/>
</dbReference>
<dbReference type="Pfam" id="PF10282">
    <property type="entry name" value="Lactonase"/>
    <property type="match status" value="1"/>
</dbReference>
<gene>
    <name evidence="1" type="ORF">TPSD3_10270</name>
</gene>
<organism evidence="1 2">
    <name type="scientific">Thioflexithrix psekupsensis</name>
    <dbReference type="NCBI Taxonomy" id="1570016"/>
    <lineage>
        <taxon>Bacteria</taxon>
        <taxon>Pseudomonadati</taxon>
        <taxon>Pseudomonadota</taxon>
        <taxon>Gammaproteobacteria</taxon>
        <taxon>Thiotrichales</taxon>
        <taxon>Thioflexithrix</taxon>
    </lineage>
</organism>
<dbReference type="InterPro" id="IPR015943">
    <property type="entry name" value="WD40/YVTN_repeat-like_dom_sf"/>
</dbReference>
<reference evidence="1 2" key="1">
    <citation type="submission" date="2016-12" db="EMBL/GenBank/DDBJ databases">
        <title>Thioflexothrix psekupsii D3 genome sequencing and assembly.</title>
        <authorList>
            <person name="Fomenkov A."/>
            <person name="Vincze T."/>
            <person name="Grabovich M."/>
            <person name="Anton B.P."/>
            <person name="Dubinina G."/>
            <person name="Orlova M."/>
            <person name="Belousova E."/>
            <person name="Roberts R.J."/>
        </authorList>
    </citation>
    <scope>NUCLEOTIDE SEQUENCE [LARGE SCALE GENOMIC DNA]</scope>
    <source>
        <strain evidence="1">D3</strain>
    </source>
</reference>
<name>A0A251X6W8_9GAMM</name>
<dbReference type="InterPro" id="IPR019405">
    <property type="entry name" value="Lactonase_7-beta_prop"/>
</dbReference>
<dbReference type="Gene3D" id="2.130.10.10">
    <property type="entry name" value="YVTN repeat-like/Quinoprotein amine dehydrogenase"/>
    <property type="match status" value="1"/>
</dbReference>
<evidence type="ECO:0000313" key="1">
    <source>
        <dbReference type="EMBL" id="OUD13564.1"/>
    </source>
</evidence>
<dbReference type="Proteomes" id="UP000194798">
    <property type="component" value="Unassembled WGS sequence"/>
</dbReference>
<dbReference type="AlphaFoldDB" id="A0A251X6W8"/>
<comment type="caution">
    <text evidence="1">The sequence shown here is derived from an EMBL/GenBank/DDBJ whole genome shotgun (WGS) entry which is preliminary data.</text>
</comment>
<sequence length="84" mass="8790">MAVSPDGQHLYAASVVSSAVAVFSRDVNNGSLQFLQHFTNTDISDSGLAGASAVKVSPDGRHVYVASRTDSAVTVLTRNSTTDY</sequence>
<protein>
    <recommendedName>
        <fullName evidence="3">6-phosphogluconolactonase</fullName>
    </recommendedName>
</protein>
<dbReference type="EMBL" id="MSLT01000013">
    <property type="protein sequence ID" value="OUD13564.1"/>
    <property type="molecule type" value="Genomic_DNA"/>
</dbReference>
<keyword evidence="2" id="KW-1185">Reference proteome</keyword>